<comment type="caution">
    <text evidence="1">The sequence shown here is derived from an EMBL/GenBank/DDBJ whole genome shotgun (WGS) entry which is preliminary data.</text>
</comment>
<name>A0A9P4X818_9HYPO</name>
<accession>A0A9P4X818</accession>
<dbReference type="AlphaFoldDB" id="A0A9P4X818"/>
<reference evidence="1 2" key="1">
    <citation type="submission" date="2018-06" db="EMBL/GenBank/DDBJ databases">
        <title>Genome analysis of cellulolytic fungus Trichoderma lentiforme CFAM-422.</title>
        <authorList>
            <person name="Steindorff A.S."/>
            <person name="Formighieri E.F."/>
            <person name="Midorikawa G.E.O."/>
            <person name="Tamietti M.S."/>
            <person name="Ramos E.Z."/>
            <person name="Silva A.S."/>
            <person name="Bon E.P.S."/>
            <person name="Mendes T.D."/>
            <person name="Damaso M.C.T."/>
            <person name="Favaro L.C.L."/>
        </authorList>
    </citation>
    <scope>NUCLEOTIDE SEQUENCE [LARGE SCALE GENOMIC DNA]</scope>
    <source>
        <strain evidence="1 2">CFAM-422</strain>
    </source>
</reference>
<dbReference type="EMBL" id="QLNT01000022">
    <property type="protein sequence ID" value="KAF3060862.1"/>
    <property type="molecule type" value="Genomic_DNA"/>
</dbReference>
<proteinExistence type="predicted"/>
<evidence type="ECO:0000313" key="2">
    <source>
        <dbReference type="Proteomes" id="UP000801864"/>
    </source>
</evidence>
<organism evidence="1 2">
    <name type="scientific">Trichoderma lentiforme</name>
    <dbReference type="NCBI Taxonomy" id="1567552"/>
    <lineage>
        <taxon>Eukaryota</taxon>
        <taxon>Fungi</taxon>
        <taxon>Dikarya</taxon>
        <taxon>Ascomycota</taxon>
        <taxon>Pezizomycotina</taxon>
        <taxon>Sordariomycetes</taxon>
        <taxon>Hypocreomycetidae</taxon>
        <taxon>Hypocreales</taxon>
        <taxon>Hypocreaceae</taxon>
        <taxon>Trichoderma</taxon>
    </lineage>
</organism>
<evidence type="ECO:0000313" key="1">
    <source>
        <dbReference type="EMBL" id="KAF3060862.1"/>
    </source>
</evidence>
<keyword evidence="2" id="KW-1185">Reference proteome</keyword>
<sequence>MSQDRIDRFEKGKGWAGLWKGPTEVTGHQGSTVRPCLVFGSQGVAAKSSQAHGHGPDVEAVLAAAVEIPRRA</sequence>
<gene>
    <name evidence="1" type="ORF">CFAM422_010959</name>
</gene>
<protein>
    <submittedName>
        <fullName evidence="1">Uncharacterized protein</fullName>
    </submittedName>
</protein>
<dbReference type="Proteomes" id="UP000801864">
    <property type="component" value="Unassembled WGS sequence"/>
</dbReference>